<evidence type="ECO:0000313" key="1">
    <source>
        <dbReference type="EMBL" id="TMS35798.1"/>
    </source>
</evidence>
<evidence type="ECO:0000313" key="2">
    <source>
        <dbReference type="Proteomes" id="UP000298663"/>
    </source>
</evidence>
<accession>A0A4U8UVF4</accession>
<comment type="caution">
    <text evidence="1">The sequence shown here is derived from an EMBL/GenBank/DDBJ whole genome shotgun (WGS) entry which is preliminary data.</text>
</comment>
<organism evidence="1 2">
    <name type="scientific">Steinernema carpocapsae</name>
    <name type="common">Entomopathogenic nematode</name>
    <dbReference type="NCBI Taxonomy" id="34508"/>
    <lineage>
        <taxon>Eukaryota</taxon>
        <taxon>Metazoa</taxon>
        <taxon>Ecdysozoa</taxon>
        <taxon>Nematoda</taxon>
        <taxon>Chromadorea</taxon>
        <taxon>Rhabditida</taxon>
        <taxon>Tylenchina</taxon>
        <taxon>Panagrolaimomorpha</taxon>
        <taxon>Strongyloidoidea</taxon>
        <taxon>Steinernematidae</taxon>
        <taxon>Steinernema</taxon>
    </lineage>
</organism>
<reference evidence="1 2" key="2">
    <citation type="journal article" date="2019" name="G3 (Bethesda)">
        <title>Hybrid Assembly of the Genome of the Entomopathogenic Nematode Steinernema carpocapsae Identifies the X-Chromosome.</title>
        <authorList>
            <person name="Serra L."/>
            <person name="Macchietto M."/>
            <person name="Macias-Munoz A."/>
            <person name="McGill C.J."/>
            <person name="Rodriguez I.M."/>
            <person name="Rodriguez B."/>
            <person name="Murad R."/>
            <person name="Mortazavi A."/>
        </authorList>
    </citation>
    <scope>NUCLEOTIDE SEQUENCE [LARGE SCALE GENOMIC DNA]</scope>
    <source>
        <strain evidence="1 2">ALL</strain>
    </source>
</reference>
<dbReference type="Proteomes" id="UP000298663">
    <property type="component" value="Unassembled WGS sequence"/>
</dbReference>
<proteinExistence type="predicted"/>
<dbReference type="EMBL" id="AZBU02000001">
    <property type="protein sequence ID" value="TMS35798.1"/>
    <property type="molecule type" value="Genomic_DNA"/>
</dbReference>
<gene>
    <name evidence="1" type="ORF">L596_003116</name>
</gene>
<name>A0A4U8UVF4_STECR</name>
<dbReference type="AlphaFoldDB" id="A0A4U8UVF4"/>
<reference evidence="1 2" key="1">
    <citation type="journal article" date="2015" name="Genome Biol.">
        <title>Comparative genomics of Steinernema reveals deeply conserved gene regulatory networks.</title>
        <authorList>
            <person name="Dillman A.R."/>
            <person name="Macchietto M."/>
            <person name="Porter C.F."/>
            <person name="Rogers A."/>
            <person name="Williams B."/>
            <person name="Antoshechkin I."/>
            <person name="Lee M.M."/>
            <person name="Goodwin Z."/>
            <person name="Lu X."/>
            <person name="Lewis E.E."/>
            <person name="Goodrich-Blair H."/>
            <person name="Stock S.P."/>
            <person name="Adams B.J."/>
            <person name="Sternberg P.W."/>
            <person name="Mortazavi A."/>
        </authorList>
    </citation>
    <scope>NUCLEOTIDE SEQUENCE [LARGE SCALE GENOMIC DNA]</scope>
    <source>
        <strain evidence="1 2">ALL</strain>
    </source>
</reference>
<protein>
    <submittedName>
        <fullName evidence="1">Uncharacterized protein</fullName>
    </submittedName>
</protein>
<keyword evidence="2" id="KW-1185">Reference proteome</keyword>
<sequence length="163" mass="19600">MVEFPTTLPGFVRRSEKSHILESLPLSISCQLFRSRRLSIKRNRSISRRVVSVSWLICRRDLDLPSLNLDCLRLFRTRPSVARHKQLPLRFEFQRICPARPLDHSARRFSDPSAGSYALWPPWEKPVFRRLRLELPKTDARHLWRLYWSPHYRDRSLRLSQQR</sequence>